<evidence type="ECO:0000313" key="1">
    <source>
        <dbReference type="EMBL" id="MBI4921857.1"/>
    </source>
</evidence>
<sequence length="140" mass="14861">MGIRLNRPTEPVWVDLGRGAAVLAEAPSTPTVYAARAAAQALFVELVEAGEAVTRAGGRITGLPDLTDPMQAKGQQDALFVVCLAEIVVSDWKGILSAEGTEVEFDPALLVFLFEDHAAADRFMGNYLHPLNQVVAEGNA</sequence>
<dbReference type="Proteomes" id="UP000782610">
    <property type="component" value="Unassembled WGS sequence"/>
</dbReference>
<gene>
    <name evidence="1" type="ORF">HY834_08915</name>
</gene>
<dbReference type="EMBL" id="JACRAF010000025">
    <property type="protein sequence ID" value="MBI4921857.1"/>
    <property type="molecule type" value="Genomic_DNA"/>
</dbReference>
<comment type="caution">
    <text evidence="1">The sequence shown here is derived from an EMBL/GenBank/DDBJ whole genome shotgun (WGS) entry which is preliminary data.</text>
</comment>
<reference evidence="1" key="1">
    <citation type="submission" date="2020-07" db="EMBL/GenBank/DDBJ databases">
        <title>Huge and variable diversity of episymbiotic CPR bacteria and DPANN archaea in groundwater ecosystems.</title>
        <authorList>
            <person name="He C.Y."/>
            <person name="Keren R."/>
            <person name="Whittaker M."/>
            <person name="Farag I.F."/>
            <person name="Doudna J."/>
            <person name="Cate J.H.D."/>
            <person name="Banfield J.F."/>
        </authorList>
    </citation>
    <scope>NUCLEOTIDE SEQUENCE</scope>
    <source>
        <strain evidence="1">NC_groundwater_1586_Pr3_B-0.1um_66_15</strain>
    </source>
</reference>
<evidence type="ECO:0000313" key="2">
    <source>
        <dbReference type="Proteomes" id="UP000782610"/>
    </source>
</evidence>
<accession>A0A933L291</accession>
<name>A0A933L291_9HYPH</name>
<dbReference type="AlphaFoldDB" id="A0A933L291"/>
<protein>
    <submittedName>
        <fullName evidence="1">Uncharacterized protein</fullName>
    </submittedName>
</protein>
<proteinExistence type="predicted"/>
<organism evidence="1 2">
    <name type="scientific">Devosia nanyangense</name>
    <dbReference type="NCBI Taxonomy" id="1228055"/>
    <lineage>
        <taxon>Bacteria</taxon>
        <taxon>Pseudomonadati</taxon>
        <taxon>Pseudomonadota</taxon>
        <taxon>Alphaproteobacteria</taxon>
        <taxon>Hyphomicrobiales</taxon>
        <taxon>Devosiaceae</taxon>
        <taxon>Devosia</taxon>
    </lineage>
</organism>